<keyword evidence="5" id="KW-0966">Cell projection</keyword>
<sequence>MKCLEQLVHLKAKLFLILLLIIFNFSYGKIIIEFKGVSYVDSPSITLKNIATVKSENRNLLNYLNSIKITDLKKEKERISKDLVLKKLEENYISPTDIVIKGNFTIVVIKKTKVDQAFLKDEIKKYISNRYKNIKIENVNIPKVNLIFLGKPKIKFEEKRKTDRYIYFDIYINNKRISATTRYYQVKKIVIAKKFIPKGKEITLDDIKLAEHKIKKDERYYSNIENAIGKRAKYSIKEGEAITYKNIEDIPLVIRNTNVEVIYIRNDFIVKIIGRALQNGKLKDIIKVRNLSSGKIILCEVIGKNKVRFISGRD</sequence>
<dbReference type="RefSeq" id="WP_121922279.1">
    <property type="nucleotide sequence ID" value="NZ_REFO01000010.1"/>
</dbReference>
<dbReference type="GO" id="GO:0044780">
    <property type="term" value="P:bacterial-type flagellum assembly"/>
    <property type="evidence" value="ECO:0007669"/>
    <property type="project" value="InterPro"/>
</dbReference>
<comment type="caution">
    <text evidence="5">The sequence shown here is derived from an EMBL/GenBank/DDBJ whole genome shotgun (WGS) entry which is preliminary data.</text>
</comment>
<keyword evidence="5" id="KW-0282">Flagellum</keyword>
<evidence type="ECO:0000256" key="1">
    <source>
        <dbReference type="ARBA" id="ARBA00004418"/>
    </source>
</evidence>
<evidence type="ECO:0000256" key="3">
    <source>
        <dbReference type="ARBA" id="ARBA00022764"/>
    </source>
</evidence>
<dbReference type="InterPro" id="IPR017585">
    <property type="entry name" value="SAF_FlgA"/>
</dbReference>
<dbReference type="NCBIfam" id="TIGR03170">
    <property type="entry name" value="flgA_cterm"/>
    <property type="match status" value="1"/>
</dbReference>
<dbReference type="Gene3D" id="3.90.1210.10">
    <property type="entry name" value="Antifreeze-like/N-acetylneuraminic acid synthase C-terminal domain"/>
    <property type="match status" value="1"/>
</dbReference>
<dbReference type="GO" id="GO:0042597">
    <property type="term" value="C:periplasmic space"/>
    <property type="evidence" value="ECO:0007669"/>
    <property type="project" value="UniProtKB-SubCell"/>
</dbReference>
<reference evidence="5 6" key="1">
    <citation type="submission" date="2018-10" db="EMBL/GenBank/DDBJ databases">
        <title>Genomic Encyclopedia of Archaeal and Bacterial Type Strains, Phase II (KMG-II): from individual species to whole genera.</title>
        <authorList>
            <person name="Goeker M."/>
        </authorList>
    </citation>
    <scope>NUCLEOTIDE SEQUENCE [LARGE SCALE GENOMIC DNA]</scope>
    <source>
        <strain evidence="5 6">VM1</strain>
    </source>
</reference>
<protein>
    <submittedName>
        <fullName evidence="5">Flagella basal body P-ring formation protein FlgA</fullName>
    </submittedName>
</protein>
<evidence type="ECO:0000259" key="4">
    <source>
        <dbReference type="SMART" id="SM00858"/>
    </source>
</evidence>
<dbReference type="InterPro" id="IPR013974">
    <property type="entry name" value="SAF"/>
</dbReference>
<dbReference type="InterPro" id="IPR039246">
    <property type="entry name" value="Flagellar_FlgA"/>
</dbReference>
<dbReference type="PANTHER" id="PTHR36307:SF1">
    <property type="entry name" value="FLAGELLA BASAL BODY P-RING FORMATION PROTEIN FLGA"/>
    <property type="match status" value="1"/>
</dbReference>
<dbReference type="InterPro" id="IPR036732">
    <property type="entry name" value="AFP_Neu5c_C_sf"/>
</dbReference>
<dbReference type="SMART" id="SM00858">
    <property type="entry name" value="SAF"/>
    <property type="match status" value="1"/>
</dbReference>
<comment type="subcellular location">
    <subcellularLocation>
        <location evidence="1">Periplasm</location>
    </subcellularLocation>
</comment>
<accession>A0A3M0BJJ3</accession>
<dbReference type="EMBL" id="REFO01000010">
    <property type="protein sequence ID" value="RMA97500.1"/>
    <property type="molecule type" value="Genomic_DNA"/>
</dbReference>
<dbReference type="PANTHER" id="PTHR36307">
    <property type="entry name" value="FLAGELLA BASAL BODY P-RING FORMATION PROTEIN FLGA"/>
    <property type="match status" value="1"/>
</dbReference>
<proteinExistence type="predicted"/>
<evidence type="ECO:0000256" key="2">
    <source>
        <dbReference type="ARBA" id="ARBA00022729"/>
    </source>
</evidence>
<keyword evidence="5" id="KW-0969">Cilium</keyword>
<dbReference type="Proteomes" id="UP000280842">
    <property type="component" value="Unassembled WGS sequence"/>
</dbReference>
<organism evidence="5 6">
    <name type="scientific">Hydrogenothermus marinus</name>
    <dbReference type="NCBI Taxonomy" id="133270"/>
    <lineage>
        <taxon>Bacteria</taxon>
        <taxon>Pseudomonadati</taxon>
        <taxon>Aquificota</taxon>
        <taxon>Aquificia</taxon>
        <taxon>Aquificales</taxon>
        <taxon>Hydrogenothermaceae</taxon>
        <taxon>Hydrogenothermus</taxon>
    </lineage>
</organism>
<name>A0A3M0BJJ3_9AQUI</name>
<dbReference type="SUPFAM" id="SSF51269">
    <property type="entry name" value="AFP III-like domain"/>
    <property type="match status" value="1"/>
</dbReference>
<feature type="domain" description="SAF" evidence="4">
    <location>
        <begin position="187"/>
        <end position="248"/>
    </location>
</feature>
<gene>
    <name evidence="5" type="ORF">CLV39_0113</name>
</gene>
<evidence type="ECO:0000313" key="5">
    <source>
        <dbReference type="EMBL" id="RMA97500.1"/>
    </source>
</evidence>
<keyword evidence="3" id="KW-0574">Periplasm</keyword>
<evidence type="ECO:0000313" key="6">
    <source>
        <dbReference type="Proteomes" id="UP000280842"/>
    </source>
</evidence>
<keyword evidence="2" id="KW-0732">Signal</keyword>
<dbReference type="CDD" id="cd11614">
    <property type="entry name" value="SAF_CpaB_FlgA_like"/>
    <property type="match status" value="1"/>
</dbReference>
<keyword evidence="6" id="KW-1185">Reference proteome</keyword>
<dbReference type="OrthoDB" id="5322827at2"/>
<dbReference type="Gene3D" id="2.30.30.760">
    <property type="match status" value="1"/>
</dbReference>
<dbReference type="Pfam" id="PF13144">
    <property type="entry name" value="ChapFlgA"/>
    <property type="match status" value="1"/>
</dbReference>
<dbReference type="AlphaFoldDB" id="A0A3M0BJJ3"/>